<dbReference type="GO" id="GO:0003724">
    <property type="term" value="F:RNA helicase activity"/>
    <property type="evidence" value="ECO:0007669"/>
    <property type="project" value="UniProtKB-EC"/>
</dbReference>
<dbReference type="AlphaFoldDB" id="A0AB34KA36"/>
<evidence type="ECO:0000256" key="5">
    <source>
        <dbReference type="ARBA" id="ARBA00022840"/>
    </source>
</evidence>
<dbReference type="InterPro" id="IPR050547">
    <property type="entry name" value="DEAD_box_RNA_helicases"/>
</dbReference>
<dbReference type="SUPFAM" id="SSF52540">
    <property type="entry name" value="P-loop containing nucleoside triphosphate hydrolases"/>
    <property type="match status" value="2"/>
</dbReference>
<evidence type="ECO:0000256" key="3">
    <source>
        <dbReference type="ARBA" id="ARBA00022801"/>
    </source>
</evidence>
<dbReference type="InterPro" id="IPR014001">
    <property type="entry name" value="Helicase_ATP-bd"/>
</dbReference>
<protein>
    <recommendedName>
        <fullName evidence="1">RNA helicase</fullName>
        <ecNumber evidence="1">3.6.4.13</ecNumber>
    </recommendedName>
</protein>
<dbReference type="InterPro" id="IPR027417">
    <property type="entry name" value="P-loop_NTPase"/>
</dbReference>
<dbReference type="GO" id="GO:0003723">
    <property type="term" value="F:RNA binding"/>
    <property type="evidence" value="ECO:0007669"/>
    <property type="project" value="TreeGrafter"/>
</dbReference>
<dbReference type="InterPro" id="IPR014014">
    <property type="entry name" value="RNA_helicase_DEAD_Q_motif"/>
</dbReference>
<dbReference type="SMART" id="SM00487">
    <property type="entry name" value="DEXDc"/>
    <property type="match status" value="1"/>
</dbReference>
<feature type="domain" description="Helicase C-terminal" evidence="9">
    <location>
        <begin position="340"/>
        <end position="496"/>
    </location>
</feature>
<dbReference type="PANTHER" id="PTHR47963:SF8">
    <property type="entry name" value="ATP-DEPENDENT RNA HELICASE DEAD"/>
    <property type="match status" value="1"/>
</dbReference>
<dbReference type="PANTHER" id="PTHR47963">
    <property type="entry name" value="DEAD-BOX ATP-DEPENDENT RNA HELICASE 47, MITOCHONDRIAL"/>
    <property type="match status" value="1"/>
</dbReference>
<organism evidence="11 12">
    <name type="scientific">Prymnesium parvum</name>
    <name type="common">Toxic golden alga</name>
    <dbReference type="NCBI Taxonomy" id="97485"/>
    <lineage>
        <taxon>Eukaryota</taxon>
        <taxon>Haptista</taxon>
        <taxon>Haptophyta</taxon>
        <taxon>Prymnesiophyceae</taxon>
        <taxon>Prymnesiales</taxon>
        <taxon>Prymnesiaceae</taxon>
        <taxon>Prymnesium</taxon>
    </lineage>
</organism>
<gene>
    <name evidence="11" type="ORF">AB1Y20_000441</name>
</gene>
<feature type="signal peptide" evidence="7">
    <location>
        <begin position="1"/>
        <end position="15"/>
    </location>
</feature>
<dbReference type="Pfam" id="PF00271">
    <property type="entry name" value="Helicase_C"/>
    <property type="match status" value="1"/>
</dbReference>
<keyword evidence="4" id="KW-0347">Helicase</keyword>
<accession>A0AB34KA36</accession>
<dbReference type="Gene3D" id="3.40.50.300">
    <property type="entry name" value="P-loop containing nucleotide triphosphate hydrolases"/>
    <property type="match status" value="2"/>
</dbReference>
<keyword evidence="3" id="KW-0378">Hydrolase</keyword>
<evidence type="ECO:0000256" key="7">
    <source>
        <dbReference type="SAM" id="SignalP"/>
    </source>
</evidence>
<dbReference type="PROSITE" id="PS51194">
    <property type="entry name" value="HELICASE_CTER"/>
    <property type="match status" value="1"/>
</dbReference>
<dbReference type="InterPro" id="IPR001650">
    <property type="entry name" value="Helicase_C-like"/>
</dbReference>
<dbReference type="EC" id="3.6.4.13" evidence="1"/>
<reference evidence="11 12" key="1">
    <citation type="journal article" date="2024" name="Science">
        <title>Giant polyketide synthase enzymes in the biosynthesis of giant marine polyether toxins.</title>
        <authorList>
            <person name="Fallon T.R."/>
            <person name="Shende V.V."/>
            <person name="Wierzbicki I.H."/>
            <person name="Pendleton A.L."/>
            <person name="Watervoot N.F."/>
            <person name="Auber R.P."/>
            <person name="Gonzalez D.J."/>
            <person name="Wisecaver J.H."/>
            <person name="Moore B.S."/>
        </authorList>
    </citation>
    <scope>NUCLEOTIDE SEQUENCE [LARGE SCALE GENOMIC DNA]</scope>
    <source>
        <strain evidence="11 12">12B1</strain>
    </source>
</reference>
<proteinExistence type="predicted"/>
<keyword evidence="2" id="KW-0547">Nucleotide-binding</keyword>
<comment type="caution">
    <text evidence="11">The sequence shown here is derived from an EMBL/GenBank/DDBJ whole genome shotgun (WGS) entry which is preliminary data.</text>
</comment>
<dbReference type="GO" id="GO:0016787">
    <property type="term" value="F:hydrolase activity"/>
    <property type="evidence" value="ECO:0007669"/>
    <property type="project" value="UniProtKB-KW"/>
</dbReference>
<sequence>MLLTWGAALFTWSGALLPPHRPVASRGAAWMRGADDPSARLYGDLPLPAVLSEQLTSSGFHAPTPIQAAAALPIFRGGHTLLHAETGSGKTLAYLLPLLARSHPTRPNQLLILVPSRELAVQTAAVVERFWPHHGTRRACVLAAEAEEAAAELAVRACPVLVATPRVALRLVRHLGGTDRLHSRRAIRARGEPLVRLAASLHAVVLDEVDALLLSRELAIGGPPRRKSYRELSGGRGEVKAPERFSLPAARAVQALLKARPPPPATRGGKPPLQLVGCSATASYRLREELRRLLAAEVALVSLQPPRGARANGQRGLGGVRVPQSIAHVWLPSEGRKPAELARALRALRPACALLFLPDDAPLGRTVGELRACGVDAAALHEAMGLHAGEARAAAYAALADGMGGEAEGWRVLVSTFGSSRGLDLPAVDLVVLFSLPDSADAYLHVAGRTGRLGRDGRVLSILTEEERAAVGKMTRELGISMKPDAELALFLARPALADGI</sequence>
<evidence type="ECO:0000256" key="4">
    <source>
        <dbReference type="ARBA" id="ARBA00022806"/>
    </source>
</evidence>
<evidence type="ECO:0000256" key="1">
    <source>
        <dbReference type="ARBA" id="ARBA00012552"/>
    </source>
</evidence>
<evidence type="ECO:0000256" key="2">
    <source>
        <dbReference type="ARBA" id="ARBA00022741"/>
    </source>
</evidence>
<evidence type="ECO:0000259" key="8">
    <source>
        <dbReference type="PROSITE" id="PS51192"/>
    </source>
</evidence>
<feature type="short sequence motif" description="Q motif" evidence="6">
    <location>
        <begin position="40"/>
        <end position="68"/>
    </location>
</feature>
<evidence type="ECO:0000313" key="12">
    <source>
        <dbReference type="Proteomes" id="UP001515480"/>
    </source>
</evidence>
<name>A0AB34KA36_PRYPA</name>
<evidence type="ECO:0000313" key="11">
    <source>
        <dbReference type="EMBL" id="KAL1529495.1"/>
    </source>
</evidence>
<dbReference type="SMART" id="SM00490">
    <property type="entry name" value="HELICc"/>
    <property type="match status" value="1"/>
</dbReference>
<dbReference type="GO" id="GO:0005524">
    <property type="term" value="F:ATP binding"/>
    <property type="evidence" value="ECO:0007669"/>
    <property type="project" value="UniProtKB-KW"/>
</dbReference>
<feature type="domain" description="DEAD-box RNA helicase Q" evidence="10">
    <location>
        <begin position="40"/>
        <end position="68"/>
    </location>
</feature>
<keyword evidence="5" id="KW-0067">ATP-binding</keyword>
<keyword evidence="12" id="KW-1185">Reference proteome</keyword>
<dbReference type="InterPro" id="IPR011545">
    <property type="entry name" value="DEAD/DEAH_box_helicase_dom"/>
</dbReference>
<evidence type="ECO:0000259" key="10">
    <source>
        <dbReference type="PROSITE" id="PS51195"/>
    </source>
</evidence>
<dbReference type="EMBL" id="JBGBPQ010000001">
    <property type="protein sequence ID" value="KAL1529495.1"/>
    <property type="molecule type" value="Genomic_DNA"/>
</dbReference>
<feature type="chain" id="PRO_5044199384" description="RNA helicase" evidence="7">
    <location>
        <begin position="16"/>
        <end position="501"/>
    </location>
</feature>
<dbReference type="Proteomes" id="UP001515480">
    <property type="component" value="Unassembled WGS sequence"/>
</dbReference>
<keyword evidence="7" id="KW-0732">Signal</keyword>
<dbReference type="PROSITE" id="PS51195">
    <property type="entry name" value="Q_MOTIF"/>
    <property type="match status" value="1"/>
</dbReference>
<feature type="domain" description="Helicase ATP-binding" evidence="8">
    <location>
        <begin position="71"/>
        <end position="300"/>
    </location>
</feature>
<evidence type="ECO:0000256" key="6">
    <source>
        <dbReference type="PROSITE-ProRule" id="PRU00552"/>
    </source>
</evidence>
<evidence type="ECO:0000259" key="9">
    <source>
        <dbReference type="PROSITE" id="PS51194"/>
    </source>
</evidence>
<dbReference type="Pfam" id="PF00270">
    <property type="entry name" value="DEAD"/>
    <property type="match status" value="1"/>
</dbReference>
<dbReference type="PROSITE" id="PS51192">
    <property type="entry name" value="HELICASE_ATP_BIND_1"/>
    <property type="match status" value="1"/>
</dbReference>